<evidence type="ECO:0000256" key="3">
    <source>
        <dbReference type="ARBA" id="ARBA00022475"/>
    </source>
</evidence>
<evidence type="ECO:0000256" key="4">
    <source>
        <dbReference type="ARBA" id="ARBA00022519"/>
    </source>
</evidence>
<proteinExistence type="inferred from homology"/>
<feature type="transmembrane region" description="Helical" evidence="9">
    <location>
        <begin position="122"/>
        <end position="139"/>
    </location>
</feature>
<keyword evidence="7 9" id="KW-0472">Membrane</keyword>
<dbReference type="InterPro" id="IPR055348">
    <property type="entry name" value="DctQ"/>
</dbReference>
<dbReference type="GO" id="GO:0005886">
    <property type="term" value="C:plasma membrane"/>
    <property type="evidence" value="ECO:0007669"/>
    <property type="project" value="UniProtKB-SubCell"/>
</dbReference>
<gene>
    <name evidence="11" type="ORF">GNP93_15165</name>
</gene>
<feature type="transmembrane region" description="Helical" evidence="9">
    <location>
        <begin position="7"/>
        <end position="31"/>
    </location>
</feature>
<comment type="subcellular location">
    <subcellularLocation>
        <location evidence="1">Cell inner membrane</location>
        <topology evidence="1">Multi-pass membrane protein</topology>
    </subcellularLocation>
</comment>
<comment type="similarity">
    <text evidence="8">Belongs to the TRAP transporter small permease family.</text>
</comment>
<keyword evidence="5 9" id="KW-0812">Transmembrane</keyword>
<dbReference type="Pfam" id="PF04290">
    <property type="entry name" value="DctQ"/>
    <property type="match status" value="1"/>
</dbReference>
<feature type="domain" description="Tripartite ATP-independent periplasmic transporters DctQ component" evidence="10">
    <location>
        <begin position="20"/>
        <end position="147"/>
    </location>
</feature>
<keyword evidence="12" id="KW-1185">Reference proteome</keyword>
<evidence type="ECO:0000256" key="6">
    <source>
        <dbReference type="ARBA" id="ARBA00022989"/>
    </source>
</evidence>
<reference evidence="11 12" key="1">
    <citation type="submission" date="2019-11" db="EMBL/GenBank/DDBJ databases">
        <title>Draft genome sequences of five Paenibacillus species of dairy origin.</title>
        <authorList>
            <person name="Olajide A.M."/>
            <person name="Chen S."/>
            <person name="Lapointe G."/>
        </authorList>
    </citation>
    <scope>NUCLEOTIDE SEQUENCE [LARGE SCALE GENOMIC DNA]</scope>
    <source>
        <strain evidence="11 12">2CS3</strain>
    </source>
</reference>
<evidence type="ECO:0000313" key="11">
    <source>
        <dbReference type="EMBL" id="MUG72010.1"/>
    </source>
</evidence>
<comment type="caution">
    <text evidence="11">The sequence shown here is derived from an EMBL/GenBank/DDBJ whole genome shotgun (WGS) entry which is preliminary data.</text>
</comment>
<dbReference type="EMBL" id="WNZX01000012">
    <property type="protein sequence ID" value="MUG72010.1"/>
    <property type="molecule type" value="Genomic_DNA"/>
</dbReference>
<dbReference type="PANTHER" id="PTHR35011">
    <property type="entry name" value="2,3-DIKETO-L-GULONATE TRAP TRANSPORTER SMALL PERMEASE PROTEIN YIAM"/>
    <property type="match status" value="1"/>
</dbReference>
<dbReference type="PANTHER" id="PTHR35011:SF2">
    <property type="entry name" value="2,3-DIKETO-L-GULONATE TRAP TRANSPORTER SMALL PERMEASE PROTEIN YIAM"/>
    <property type="match status" value="1"/>
</dbReference>
<dbReference type="Proteomes" id="UP000450917">
    <property type="component" value="Unassembled WGS sequence"/>
</dbReference>
<keyword evidence="3" id="KW-1003">Cell membrane</keyword>
<dbReference type="InterPro" id="IPR007387">
    <property type="entry name" value="TRAP_DctQ"/>
</dbReference>
<evidence type="ECO:0000259" key="10">
    <source>
        <dbReference type="Pfam" id="PF04290"/>
    </source>
</evidence>
<dbReference type="AlphaFoldDB" id="A0A7X3CSN9"/>
<accession>A0A7X3CSN9</accession>
<evidence type="ECO:0000256" key="2">
    <source>
        <dbReference type="ARBA" id="ARBA00022448"/>
    </source>
</evidence>
<sequence length="156" mass="17791">MKWLRHWLEIIAGSCLAVVVVVTFLQVLFRFVLKIPTPWTEEVTRFAFAYMAFIGAVLGTKYHSHLNVDVINQLPPKIRTAVTAVGYMVTIAFVAFFTYYGWVHTMNSKLQTTPTLQVSLMYMYIIMPISGVLMLYYLVKAFAQEVRGKRQGGEVA</sequence>
<evidence type="ECO:0000256" key="5">
    <source>
        <dbReference type="ARBA" id="ARBA00022692"/>
    </source>
</evidence>
<evidence type="ECO:0000256" key="7">
    <source>
        <dbReference type="ARBA" id="ARBA00023136"/>
    </source>
</evidence>
<protein>
    <submittedName>
        <fullName evidence="11">TRAP transporter small permease subunit</fullName>
    </submittedName>
</protein>
<name>A0A7X3CSN9_9BACL</name>
<evidence type="ECO:0000256" key="8">
    <source>
        <dbReference type="ARBA" id="ARBA00038436"/>
    </source>
</evidence>
<evidence type="ECO:0000256" key="9">
    <source>
        <dbReference type="SAM" id="Phobius"/>
    </source>
</evidence>
<organism evidence="11 12">
    <name type="scientific">Paenibacillus validus</name>
    <dbReference type="NCBI Taxonomy" id="44253"/>
    <lineage>
        <taxon>Bacteria</taxon>
        <taxon>Bacillati</taxon>
        <taxon>Bacillota</taxon>
        <taxon>Bacilli</taxon>
        <taxon>Bacillales</taxon>
        <taxon>Paenibacillaceae</taxon>
        <taxon>Paenibacillus</taxon>
    </lineage>
</organism>
<feature type="transmembrane region" description="Helical" evidence="9">
    <location>
        <begin position="81"/>
        <end position="102"/>
    </location>
</feature>
<evidence type="ECO:0000313" key="12">
    <source>
        <dbReference type="Proteomes" id="UP000450917"/>
    </source>
</evidence>
<evidence type="ECO:0000256" key="1">
    <source>
        <dbReference type="ARBA" id="ARBA00004429"/>
    </source>
</evidence>
<dbReference type="RefSeq" id="WP_127606708.1">
    <property type="nucleotide sequence ID" value="NZ_JARTHJ010000006.1"/>
</dbReference>
<keyword evidence="4" id="KW-0997">Cell inner membrane</keyword>
<dbReference type="GO" id="GO:0015740">
    <property type="term" value="P:C4-dicarboxylate transport"/>
    <property type="evidence" value="ECO:0007669"/>
    <property type="project" value="TreeGrafter"/>
</dbReference>
<dbReference type="GO" id="GO:0022857">
    <property type="term" value="F:transmembrane transporter activity"/>
    <property type="evidence" value="ECO:0007669"/>
    <property type="project" value="TreeGrafter"/>
</dbReference>
<keyword evidence="6 9" id="KW-1133">Transmembrane helix</keyword>
<keyword evidence="2" id="KW-0813">Transport</keyword>
<feature type="transmembrane region" description="Helical" evidence="9">
    <location>
        <begin position="43"/>
        <end position="60"/>
    </location>
</feature>